<dbReference type="Proteomes" id="UP000198960">
    <property type="component" value="Unassembled WGS sequence"/>
</dbReference>
<dbReference type="EMBL" id="FOEE01000001">
    <property type="protein sequence ID" value="SEO45675.1"/>
    <property type="molecule type" value="Genomic_DNA"/>
</dbReference>
<protein>
    <submittedName>
        <fullName evidence="2">Uncharacterized protein</fullName>
    </submittedName>
</protein>
<proteinExistence type="predicted"/>
<sequence length="222" mass="22887">MQGSGPDCGTAQQAATGPAWWLVDDGDVVLSGPYADQGEAVWATGPLGTAGGVGGTPAYGTRRESGRVARRPSPEDRAWLADLSGELERVGEEWDPLVDDASPLVGLLCQLGASLVEIGLPLHDCSGRTATRARGGVCLTPSEVHDGVVVAWSQHLRTTREAPRPPETERWLQETMNRTLAGLLTGLGFTTATFGEASGALVTGRRAAVDAAGSDAGEATGG</sequence>
<dbReference type="RefSeq" id="WP_091939536.1">
    <property type="nucleotide sequence ID" value="NZ_FOEE01000001.1"/>
</dbReference>
<organism evidence="2 3">
    <name type="scientific">Trujillonella endophytica</name>
    <dbReference type="NCBI Taxonomy" id="673521"/>
    <lineage>
        <taxon>Bacteria</taxon>
        <taxon>Bacillati</taxon>
        <taxon>Actinomycetota</taxon>
        <taxon>Actinomycetes</taxon>
        <taxon>Geodermatophilales</taxon>
        <taxon>Geodermatophilaceae</taxon>
        <taxon>Trujillonella</taxon>
    </lineage>
</organism>
<feature type="region of interest" description="Disordered" evidence="1">
    <location>
        <begin position="46"/>
        <end position="73"/>
    </location>
</feature>
<evidence type="ECO:0000313" key="3">
    <source>
        <dbReference type="Proteomes" id="UP000198960"/>
    </source>
</evidence>
<name>A0A1H8PUQ2_9ACTN</name>
<accession>A0A1H8PUQ2</accession>
<reference evidence="3" key="1">
    <citation type="submission" date="2016-10" db="EMBL/GenBank/DDBJ databases">
        <authorList>
            <person name="Varghese N."/>
            <person name="Submissions S."/>
        </authorList>
    </citation>
    <scope>NUCLEOTIDE SEQUENCE [LARGE SCALE GENOMIC DNA]</scope>
    <source>
        <strain evidence="3">DSM 45413</strain>
    </source>
</reference>
<dbReference type="AlphaFoldDB" id="A0A1H8PUQ2"/>
<gene>
    <name evidence="2" type="ORF">SAMN05660991_00394</name>
</gene>
<feature type="compositionally biased region" description="Basic and acidic residues" evidence="1">
    <location>
        <begin position="61"/>
        <end position="73"/>
    </location>
</feature>
<dbReference type="OrthoDB" id="5185638at2"/>
<keyword evidence="3" id="KW-1185">Reference proteome</keyword>
<evidence type="ECO:0000256" key="1">
    <source>
        <dbReference type="SAM" id="MobiDB-lite"/>
    </source>
</evidence>
<dbReference type="STRING" id="673521.SAMN05660991_00394"/>
<feature type="compositionally biased region" description="Gly residues" evidence="1">
    <location>
        <begin position="48"/>
        <end position="57"/>
    </location>
</feature>
<evidence type="ECO:0000313" key="2">
    <source>
        <dbReference type="EMBL" id="SEO45675.1"/>
    </source>
</evidence>